<dbReference type="PANTHER" id="PTHR38034:SF1">
    <property type="entry name" value="INNER MEMBRANE PROTEIN YPJD"/>
    <property type="match status" value="1"/>
</dbReference>
<gene>
    <name evidence="4" type="primary">ccsA</name>
    <name evidence="3" type="ORF">HV559_03560</name>
    <name evidence="4" type="ORF">HV560_03550</name>
</gene>
<dbReference type="InterPro" id="IPR052372">
    <property type="entry name" value="YpjD/HemX"/>
</dbReference>
<feature type="transmembrane region" description="Helical" evidence="1">
    <location>
        <begin position="95"/>
        <end position="115"/>
    </location>
</feature>
<dbReference type="EMBL" id="CP055305">
    <property type="protein sequence ID" value="QLB41963.1"/>
    <property type="molecule type" value="Genomic_DNA"/>
</dbReference>
<dbReference type="KEGG" id="mpeg:HV560_03550"/>
<evidence type="ECO:0000313" key="4">
    <source>
        <dbReference type="EMBL" id="QLB41963.1"/>
    </source>
</evidence>
<evidence type="ECO:0000313" key="3">
    <source>
        <dbReference type="EMBL" id="QLB40016.1"/>
    </source>
</evidence>
<dbReference type="RefSeq" id="WP_176807623.1">
    <property type="nucleotide sequence ID" value="NZ_CP055302.1"/>
</dbReference>
<accession>A0A7H8UNC6</accession>
<keyword evidence="5" id="KW-1185">Reference proteome</keyword>
<keyword evidence="1" id="KW-1133">Transmembrane helix</keyword>
<dbReference type="AlphaFoldDB" id="A0A7H8USI1"/>
<feature type="transmembrane region" description="Helical" evidence="1">
    <location>
        <begin position="127"/>
        <end position="151"/>
    </location>
</feature>
<feature type="transmembrane region" description="Helical" evidence="1">
    <location>
        <begin position="181"/>
        <end position="203"/>
    </location>
</feature>
<feature type="transmembrane region" description="Helical" evidence="1">
    <location>
        <begin position="68"/>
        <end position="89"/>
    </location>
</feature>
<accession>A0A7H8USI1</accession>
<dbReference type="Proteomes" id="UP000509784">
    <property type="component" value="Chromosome"/>
</dbReference>
<evidence type="ECO:0000259" key="2">
    <source>
        <dbReference type="Pfam" id="PF01578"/>
    </source>
</evidence>
<dbReference type="PANTHER" id="PTHR38034">
    <property type="entry name" value="INNER MEMBRANE PROTEIN YPJD"/>
    <property type="match status" value="1"/>
</dbReference>
<dbReference type="Proteomes" id="UP000509660">
    <property type="component" value="Chromosome"/>
</dbReference>
<proteinExistence type="predicted"/>
<organism evidence="4 6">
    <name type="scientific">Mannheimia pernigra</name>
    <dbReference type="NCBI Taxonomy" id="111844"/>
    <lineage>
        <taxon>Bacteria</taxon>
        <taxon>Pseudomonadati</taxon>
        <taxon>Pseudomonadota</taxon>
        <taxon>Gammaproteobacteria</taxon>
        <taxon>Pasteurellales</taxon>
        <taxon>Pasteurellaceae</taxon>
        <taxon>Mannheimia</taxon>
    </lineage>
</organism>
<reference evidence="5 6" key="1">
    <citation type="submission" date="2020-06" db="EMBL/GenBank/DDBJ databases">
        <title>Mannheimia pernigra sp. nov. isolated from bovine respiratory tract.</title>
        <authorList>
            <person name="Kuhnert P."/>
            <person name="Akarsu-Egger H."/>
        </authorList>
    </citation>
    <scope>NUCLEOTIDE SEQUENCE [LARGE SCALE GENOMIC DNA]</scope>
    <source>
        <strain evidence="4 6">17CN0883</strain>
        <strain evidence="3 5">BNO311</strain>
    </source>
</reference>
<protein>
    <submittedName>
        <fullName evidence="4">Cytochrome c biogenesis protein CcsA</fullName>
    </submittedName>
</protein>
<sequence>MLLSILAILAYSLSLLSVAPTLVNLERTTATDKNPNITLVFGLGLLSMILHSATLYNDFILVIGQNFTVANVVSLMSFIMAICVTFALLKWKTVWFPLIIVYAFAICSIAVASLTQGSFIRNLEENAGFLFHLGIALFSYALFFLALIYAFQLKWLDKKLKSKKMFFCSVLPPLMTVERHFFTLTLAAQAMLTVTLISGMVYLHNFFSSEHIHKAIFSFLAWVIYNIQILGQWKLRWRGKRVLIYSISGMMLLTIGYFGSRLIVH</sequence>
<feature type="domain" description="Cytochrome c assembly protein" evidence="2">
    <location>
        <begin position="47"/>
        <end position="263"/>
    </location>
</feature>
<evidence type="ECO:0000256" key="1">
    <source>
        <dbReference type="SAM" id="Phobius"/>
    </source>
</evidence>
<dbReference type="GO" id="GO:0017004">
    <property type="term" value="P:cytochrome complex assembly"/>
    <property type="evidence" value="ECO:0007669"/>
    <property type="project" value="InterPro"/>
</dbReference>
<dbReference type="GO" id="GO:0020037">
    <property type="term" value="F:heme binding"/>
    <property type="evidence" value="ECO:0007669"/>
    <property type="project" value="InterPro"/>
</dbReference>
<feature type="transmembrane region" description="Helical" evidence="1">
    <location>
        <begin position="243"/>
        <end position="264"/>
    </location>
</feature>
<dbReference type="InterPro" id="IPR002541">
    <property type="entry name" value="Cyt_c_assembly"/>
</dbReference>
<keyword evidence="1" id="KW-0472">Membrane</keyword>
<feature type="transmembrane region" description="Helical" evidence="1">
    <location>
        <begin position="35"/>
        <end position="56"/>
    </location>
</feature>
<evidence type="ECO:0000313" key="5">
    <source>
        <dbReference type="Proteomes" id="UP000509660"/>
    </source>
</evidence>
<evidence type="ECO:0000313" key="6">
    <source>
        <dbReference type="Proteomes" id="UP000509784"/>
    </source>
</evidence>
<dbReference type="EMBL" id="CP055306">
    <property type="protein sequence ID" value="QLB40016.1"/>
    <property type="molecule type" value="Genomic_DNA"/>
</dbReference>
<dbReference type="GO" id="GO:0005886">
    <property type="term" value="C:plasma membrane"/>
    <property type="evidence" value="ECO:0007669"/>
    <property type="project" value="TreeGrafter"/>
</dbReference>
<name>A0A7H8USI1_9PAST</name>
<feature type="transmembrane region" description="Helical" evidence="1">
    <location>
        <begin position="215"/>
        <end position="231"/>
    </location>
</feature>
<keyword evidence="1" id="KW-0812">Transmembrane</keyword>
<dbReference type="Pfam" id="PF01578">
    <property type="entry name" value="Cytochrom_C_asm"/>
    <property type="match status" value="1"/>
</dbReference>